<reference evidence="1 2" key="1">
    <citation type="submission" date="2019-04" db="EMBL/GenBank/DDBJ databases">
        <authorList>
            <person name="Feng G."/>
            <person name="Zhu H."/>
        </authorList>
    </citation>
    <scope>NUCLEOTIDE SEQUENCE [LARGE SCALE GENOMIC DNA]</scope>
    <source>
        <strain evidence="1 2">6HR-1</strain>
    </source>
</reference>
<dbReference type="Proteomes" id="UP000297535">
    <property type="component" value="Unassembled WGS sequence"/>
</dbReference>
<evidence type="ECO:0000313" key="1">
    <source>
        <dbReference type="EMBL" id="TGD99726.1"/>
    </source>
</evidence>
<gene>
    <name evidence="1" type="ORF">EU555_11170</name>
</gene>
<dbReference type="RefSeq" id="WP_135414722.1">
    <property type="nucleotide sequence ID" value="NZ_SRLB01000007.1"/>
</dbReference>
<proteinExistence type="predicted"/>
<dbReference type="OrthoDB" id="7998132at2"/>
<dbReference type="EMBL" id="SRLB01000007">
    <property type="protein sequence ID" value="TGD99726.1"/>
    <property type="molecule type" value="Genomic_DNA"/>
</dbReference>
<accession>A0A4Z0NU13</accession>
<comment type="caution">
    <text evidence="1">The sequence shown here is derived from an EMBL/GenBank/DDBJ whole genome shotgun (WGS) entry which is preliminary data.</text>
</comment>
<keyword evidence="2" id="KW-1185">Reference proteome</keyword>
<evidence type="ECO:0000313" key="2">
    <source>
        <dbReference type="Proteomes" id="UP000297535"/>
    </source>
</evidence>
<organism evidence="1 2">
    <name type="scientific">Methylobacterium nonmethylotrophicum</name>
    <dbReference type="NCBI Taxonomy" id="1141884"/>
    <lineage>
        <taxon>Bacteria</taxon>
        <taxon>Pseudomonadati</taxon>
        <taxon>Pseudomonadota</taxon>
        <taxon>Alphaproteobacteria</taxon>
        <taxon>Hyphomicrobiales</taxon>
        <taxon>Methylobacteriaceae</taxon>
        <taxon>Methylobacterium</taxon>
    </lineage>
</organism>
<name>A0A4Z0NU13_9HYPH</name>
<dbReference type="AlphaFoldDB" id="A0A4Z0NU13"/>
<sequence>MSITYDEEWKPGSDKHSSVRQVYRDGKRLGRVRSWKAEDPGELTGEWFTVERWEKGLHVPQEGMYVDFQEALERVALYNVTH</sequence>
<protein>
    <submittedName>
        <fullName evidence="1">Uncharacterized protein</fullName>
    </submittedName>
</protein>